<dbReference type="EMBL" id="LN871598">
    <property type="protein sequence ID" value="SJK86548.1"/>
    <property type="molecule type" value="Genomic_DNA"/>
</dbReference>
<dbReference type="InterPro" id="IPR057305">
    <property type="entry name" value="Thioredox_PDIA6_C"/>
</dbReference>
<feature type="domain" description="PDIA6-like C-terminal thioredoxin-like" evidence="2">
    <location>
        <begin position="263"/>
        <end position="380"/>
    </location>
</feature>
<feature type="signal peptide" evidence="1">
    <location>
        <begin position="1"/>
        <end position="17"/>
    </location>
</feature>
<evidence type="ECO:0000313" key="3">
    <source>
        <dbReference type="EMBL" id="SJK86548.1"/>
    </source>
</evidence>
<keyword evidence="1" id="KW-0732">Signal</keyword>
<dbReference type="InterPro" id="IPR052842">
    <property type="entry name" value="ER_Co-chaperone"/>
</dbReference>
<feature type="chain" id="PRO_5012932796" description="PDIA6-like C-terminal thioredoxin-like domain-containing protein" evidence="1">
    <location>
        <begin position="18"/>
        <end position="401"/>
    </location>
</feature>
<dbReference type="VEuPathDB" id="PiroplasmaDB:BMR1_03g03170"/>
<dbReference type="GeneID" id="24425277"/>
<accession>A0A1R4AC27</accession>
<dbReference type="KEGG" id="bmic:BMR1_03g03170"/>
<reference evidence="3 4" key="1">
    <citation type="journal article" date="2012" name="Nucleic Acids Res.">
        <title>Sequencing of the smallest Apicomplexan genome from the human pathogen Babesia microti.</title>
        <authorList>
            <person name="Cornillot E."/>
            <person name="Hadj-Kaddour K."/>
            <person name="Dassouli A."/>
            <person name="Noel B."/>
            <person name="Ranwez V."/>
            <person name="Vacherie B."/>
            <person name="Augagneur Y."/>
            <person name="Bres V."/>
            <person name="Duclos A."/>
            <person name="Randazzo S."/>
            <person name="Carcy B."/>
            <person name="Debierre-Grockiego F."/>
            <person name="Delbecq S."/>
            <person name="Moubri-Menage K."/>
            <person name="Shams-Eldin H."/>
            <person name="Usmani-Brown S."/>
            <person name="Bringaud F."/>
            <person name="Wincker P."/>
            <person name="Vivares C.P."/>
            <person name="Schwarz R.T."/>
            <person name="Schetters T.P."/>
            <person name="Krause P.J."/>
            <person name="Gorenflot A."/>
            <person name="Berry V."/>
            <person name="Barbe V."/>
            <person name="Ben Mamoun C."/>
        </authorList>
    </citation>
    <scope>NUCLEOTIDE SEQUENCE [LARGE SCALE GENOMIC DNA]</scope>
    <source>
        <strain evidence="3 4">RI</strain>
    </source>
</reference>
<dbReference type="Gene3D" id="3.40.30.10">
    <property type="entry name" value="Glutaredoxin"/>
    <property type="match status" value="3"/>
</dbReference>
<dbReference type="PANTHER" id="PTHR45184:SF1">
    <property type="entry name" value="DNAJ PROTEIN ERDJ3A"/>
    <property type="match status" value="1"/>
</dbReference>
<dbReference type="AlphaFoldDB" id="A0A1R4AC27"/>
<proteinExistence type="predicted"/>
<reference evidence="3 4" key="2">
    <citation type="journal article" date="2013" name="PLoS ONE">
        <title>Whole genome mapping and re-organization of the nuclear and mitochondrial genomes of Babesia microti isolates.</title>
        <authorList>
            <person name="Cornillot E."/>
            <person name="Dassouli A."/>
            <person name="Garg A."/>
            <person name="Pachikara N."/>
            <person name="Randazzo S."/>
            <person name="Depoix D."/>
            <person name="Carcy B."/>
            <person name="Delbecq S."/>
            <person name="Frutos R."/>
            <person name="Silva J.C."/>
            <person name="Sutton R."/>
            <person name="Krause P.J."/>
            <person name="Mamoun C.B."/>
        </authorList>
    </citation>
    <scope>NUCLEOTIDE SEQUENCE [LARGE SCALE GENOMIC DNA]</scope>
    <source>
        <strain evidence="3 4">RI</strain>
    </source>
</reference>
<protein>
    <recommendedName>
        <fullName evidence="2">PDIA6-like C-terminal thioredoxin-like domain-containing protein</fullName>
    </recommendedName>
</protein>
<dbReference type="Pfam" id="PF24541">
    <property type="entry name" value="Thioredox_PDIA6_C"/>
    <property type="match status" value="1"/>
</dbReference>
<evidence type="ECO:0000256" key="1">
    <source>
        <dbReference type="SAM" id="SignalP"/>
    </source>
</evidence>
<dbReference type="PANTHER" id="PTHR45184">
    <property type="entry name" value="DNAJ PROTEIN ERDJ3A"/>
    <property type="match status" value="1"/>
</dbReference>
<organism evidence="3 4">
    <name type="scientific">Babesia microti (strain RI)</name>
    <dbReference type="NCBI Taxonomy" id="1133968"/>
    <lineage>
        <taxon>Eukaryota</taxon>
        <taxon>Sar</taxon>
        <taxon>Alveolata</taxon>
        <taxon>Apicomplexa</taxon>
        <taxon>Aconoidasida</taxon>
        <taxon>Piroplasmida</taxon>
        <taxon>Babesiidae</taxon>
        <taxon>Babesia</taxon>
    </lineage>
</organism>
<dbReference type="InterPro" id="IPR036249">
    <property type="entry name" value="Thioredoxin-like_sf"/>
</dbReference>
<dbReference type="RefSeq" id="XP_021338692.1">
    <property type="nucleotide sequence ID" value="XM_021482140.1"/>
</dbReference>
<dbReference type="Proteomes" id="UP000002899">
    <property type="component" value="Chromosome III"/>
</dbReference>
<evidence type="ECO:0000259" key="2">
    <source>
        <dbReference type="Pfam" id="PF24541"/>
    </source>
</evidence>
<sequence length="401" mass="45929">MVFSILILSAFVPRVLCSLVNRMDHDLLIANNSNFDSLVISPRAKTPTSAFFYSAKDKNIKKLINYTMDIVAKDLKGVYPIYTVDCDQPANTAICKRQLNNANTPQLIVYPVLPQPQYFFKGKLDDKDQIIGTLLSHIPSNVEVIPYGGYPLFMTNMEVVPKVLLVTDKEKPSWIYKALSNSFKNSLIFGFFKSKEHSDIVSKYNIKKFPWLAVIKNNKPHIYNGEMKFQPLFDWLNIYSETYIKGNDIATNQVDITPKPWKFEQIPQLTHESQHDICFRDTSKGLCVIYLTTKLTQADKNMLIDVSNEFSSKIKGRGASFRWMWLNCEEEAKFKNVFNVTKLPSLVVLNPHKRLRYIALDGFANKENITKLIEKIQMGEAKFTTIPGGKLPDFTVVRSEL</sequence>
<dbReference type="SUPFAM" id="SSF52833">
    <property type="entry name" value="Thioredoxin-like"/>
    <property type="match status" value="2"/>
</dbReference>
<dbReference type="OrthoDB" id="427280at2759"/>
<name>A0A1R4AC27_BABMR</name>
<reference evidence="3 4" key="3">
    <citation type="journal article" date="2016" name="Sci. Rep.">
        <title>Genome-wide diversity and gene expression profiling of Babesia microti isolates identify polymorphic genes that mediate host-pathogen interactions.</title>
        <authorList>
            <person name="Silva J.C."/>
            <person name="Cornillot E."/>
            <person name="McCracken C."/>
            <person name="Usmani-Brown S."/>
            <person name="Dwivedi A."/>
            <person name="Ifeonu O.O."/>
            <person name="Crabtree J."/>
            <person name="Gotia H.T."/>
            <person name="Virji A.Z."/>
            <person name="Reynes C."/>
            <person name="Colinge J."/>
            <person name="Kumar V."/>
            <person name="Lawres L."/>
            <person name="Pazzi J.E."/>
            <person name="Pablo J.V."/>
            <person name="Hung C."/>
            <person name="Brancato J."/>
            <person name="Kumari P."/>
            <person name="Orvis J."/>
            <person name="Tretina K."/>
            <person name="Chibucos M."/>
            <person name="Ott S."/>
            <person name="Sadzewicz L."/>
            <person name="Sengamalay N."/>
            <person name="Shetty A.C."/>
            <person name="Su Q."/>
            <person name="Tallon L."/>
            <person name="Fraser C.M."/>
            <person name="Frutos R."/>
            <person name="Molina D.M."/>
            <person name="Krause P.J."/>
            <person name="Ben Mamoun C."/>
        </authorList>
    </citation>
    <scope>NUCLEOTIDE SEQUENCE [LARGE SCALE GENOMIC DNA]</scope>
    <source>
        <strain evidence="3 4">RI</strain>
    </source>
</reference>
<evidence type="ECO:0000313" key="4">
    <source>
        <dbReference type="Proteomes" id="UP000002899"/>
    </source>
</evidence>
<keyword evidence="4" id="KW-1185">Reference proteome</keyword>